<keyword evidence="1" id="KW-0472">Membrane</keyword>
<dbReference type="Pfam" id="PF23494">
    <property type="entry name" value="bPH_10"/>
    <property type="match status" value="1"/>
</dbReference>
<name>A0ABT9VVC1_9BACI</name>
<dbReference type="InterPro" id="IPR056411">
    <property type="entry name" value="CysS_C"/>
</dbReference>
<dbReference type="Pfam" id="PF23493">
    <property type="entry name" value="CysS_C"/>
    <property type="match status" value="1"/>
</dbReference>
<sequence>MYNETTLGLSKIEKALLIILSPIIGALLGWFIPSIAEWAIKIPFIPFEGVFEWIATLESQWVSVIAAVLGMLAGVFFVFYAFSESLKVTITDEQLKLEFKEKATTLHKSEISAIYLEKKELVILSLNGNERFRVPFDAKRDAVSGAFEKHRYPWKDKDPFENQYQRWIADHPDFPAHVNALISARERALKNEESEEAQVLRKDLASQGIVVRDKDTRQYVRIVKER</sequence>
<evidence type="ECO:0000259" key="2">
    <source>
        <dbReference type="Pfam" id="PF23493"/>
    </source>
</evidence>
<dbReference type="InterPro" id="IPR057798">
    <property type="entry name" value="PH_YqeB"/>
</dbReference>
<protein>
    <submittedName>
        <fullName evidence="4">Uncharacterized protein YneF (UPF0154 family)</fullName>
    </submittedName>
</protein>
<keyword evidence="1" id="KW-1133">Transmembrane helix</keyword>
<evidence type="ECO:0000259" key="3">
    <source>
        <dbReference type="Pfam" id="PF23494"/>
    </source>
</evidence>
<evidence type="ECO:0000256" key="1">
    <source>
        <dbReference type="SAM" id="Phobius"/>
    </source>
</evidence>
<feature type="transmembrane region" description="Helical" evidence="1">
    <location>
        <begin position="15"/>
        <end position="40"/>
    </location>
</feature>
<keyword evidence="5" id="KW-1185">Reference proteome</keyword>
<feature type="domain" description="YqeB PH" evidence="3">
    <location>
        <begin position="5"/>
        <end position="155"/>
    </location>
</feature>
<reference evidence="4 5" key="1">
    <citation type="submission" date="2023-07" db="EMBL/GenBank/DDBJ databases">
        <title>Genomic Encyclopedia of Type Strains, Phase IV (KMG-IV): sequencing the most valuable type-strain genomes for metagenomic binning, comparative biology and taxonomic classification.</title>
        <authorList>
            <person name="Goeker M."/>
        </authorList>
    </citation>
    <scope>NUCLEOTIDE SEQUENCE [LARGE SCALE GENOMIC DNA]</scope>
    <source>
        <strain evidence="4 5">DSM 12751</strain>
    </source>
</reference>
<keyword evidence="1" id="KW-0812">Transmembrane</keyword>
<feature type="transmembrane region" description="Helical" evidence="1">
    <location>
        <begin position="60"/>
        <end position="82"/>
    </location>
</feature>
<gene>
    <name evidence="4" type="ORF">J2S11_000821</name>
</gene>
<organism evidence="4 5">
    <name type="scientific">Caldalkalibacillus horti</name>
    <dbReference type="NCBI Taxonomy" id="77523"/>
    <lineage>
        <taxon>Bacteria</taxon>
        <taxon>Bacillati</taxon>
        <taxon>Bacillota</taxon>
        <taxon>Bacilli</taxon>
        <taxon>Bacillales</taxon>
        <taxon>Bacillaceae</taxon>
        <taxon>Caldalkalibacillus</taxon>
    </lineage>
</organism>
<evidence type="ECO:0000313" key="4">
    <source>
        <dbReference type="EMBL" id="MDQ0164921.1"/>
    </source>
</evidence>
<dbReference type="Proteomes" id="UP001235840">
    <property type="component" value="Unassembled WGS sequence"/>
</dbReference>
<dbReference type="EMBL" id="JAUSTY010000003">
    <property type="protein sequence ID" value="MDQ0164921.1"/>
    <property type="molecule type" value="Genomic_DNA"/>
</dbReference>
<evidence type="ECO:0000313" key="5">
    <source>
        <dbReference type="Proteomes" id="UP001235840"/>
    </source>
</evidence>
<comment type="caution">
    <text evidence="4">The sequence shown here is derived from an EMBL/GenBank/DDBJ whole genome shotgun (WGS) entry which is preliminary data.</text>
</comment>
<proteinExistence type="predicted"/>
<feature type="domain" description="Cysteinyl-tRNA ligase anticodon binding" evidence="2">
    <location>
        <begin position="171"/>
        <end position="221"/>
    </location>
</feature>
<accession>A0ABT9VVC1</accession>
<dbReference type="RefSeq" id="WP_307391271.1">
    <property type="nucleotide sequence ID" value="NZ_BAAADK010000010.1"/>
</dbReference>